<dbReference type="Gene3D" id="3.30.710.10">
    <property type="entry name" value="Potassium Channel Kv1.1, Chain A"/>
    <property type="match status" value="1"/>
</dbReference>
<evidence type="ECO:0008006" key="3">
    <source>
        <dbReference type="Google" id="ProtNLM"/>
    </source>
</evidence>
<proteinExistence type="predicted"/>
<evidence type="ECO:0000313" key="2">
    <source>
        <dbReference type="Proteomes" id="UP001215280"/>
    </source>
</evidence>
<dbReference type="EMBL" id="JARJLG010000058">
    <property type="protein sequence ID" value="KAJ7757344.1"/>
    <property type="molecule type" value="Genomic_DNA"/>
</dbReference>
<protein>
    <recommendedName>
        <fullName evidence="3">BTB domain-containing protein</fullName>
    </recommendedName>
</protein>
<sequence>MDQSFETPIFHDYSRQGPPVDQCHRVDELWFADGTLVLAAEKSLFRVYGGLLAKRSAVFQDMLEFSQPEDAEAIDGCPVVHLADSDEDLKYFLRALFDYESFEPLRTKTTFDILAGIIRLSSKYQVDGLRQRALYRLSSVFPLTVAEYCDNTDESWTIPAAEWIRVVCFAREMTLDWILPIAMYRTSGYCTTAQLLHGIEVKETHVELSAEDKLKCIEQSQSICRSVSEIVDFLWNPVKIQGCLQETICTENRVRARRMVEGWRIKKKWFPVKVWHTQNWKTLAVCTVCSASMKVTHQRALEKFWNGLPRRFGLPDWDALKQMKENDLRL</sequence>
<evidence type="ECO:0000313" key="1">
    <source>
        <dbReference type="EMBL" id="KAJ7757344.1"/>
    </source>
</evidence>
<name>A0AAD7J9A0_9AGAR</name>
<comment type="caution">
    <text evidence="1">The sequence shown here is derived from an EMBL/GenBank/DDBJ whole genome shotgun (WGS) entry which is preliminary data.</text>
</comment>
<dbReference type="InterPro" id="IPR011333">
    <property type="entry name" value="SKP1/BTB/POZ_sf"/>
</dbReference>
<accession>A0AAD7J9A0</accession>
<dbReference type="AlphaFoldDB" id="A0AAD7J9A0"/>
<organism evidence="1 2">
    <name type="scientific">Mycena maculata</name>
    <dbReference type="NCBI Taxonomy" id="230809"/>
    <lineage>
        <taxon>Eukaryota</taxon>
        <taxon>Fungi</taxon>
        <taxon>Dikarya</taxon>
        <taxon>Basidiomycota</taxon>
        <taxon>Agaricomycotina</taxon>
        <taxon>Agaricomycetes</taxon>
        <taxon>Agaricomycetidae</taxon>
        <taxon>Agaricales</taxon>
        <taxon>Marasmiineae</taxon>
        <taxon>Mycenaceae</taxon>
        <taxon>Mycena</taxon>
    </lineage>
</organism>
<reference evidence="1" key="1">
    <citation type="submission" date="2023-03" db="EMBL/GenBank/DDBJ databases">
        <title>Massive genome expansion in bonnet fungi (Mycena s.s.) driven by repeated elements and novel gene families across ecological guilds.</title>
        <authorList>
            <consortium name="Lawrence Berkeley National Laboratory"/>
            <person name="Harder C.B."/>
            <person name="Miyauchi S."/>
            <person name="Viragh M."/>
            <person name="Kuo A."/>
            <person name="Thoen E."/>
            <person name="Andreopoulos B."/>
            <person name="Lu D."/>
            <person name="Skrede I."/>
            <person name="Drula E."/>
            <person name="Henrissat B."/>
            <person name="Morin E."/>
            <person name="Kohler A."/>
            <person name="Barry K."/>
            <person name="LaButti K."/>
            <person name="Morin E."/>
            <person name="Salamov A."/>
            <person name="Lipzen A."/>
            <person name="Mereny Z."/>
            <person name="Hegedus B."/>
            <person name="Baldrian P."/>
            <person name="Stursova M."/>
            <person name="Weitz H."/>
            <person name="Taylor A."/>
            <person name="Grigoriev I.V."/>
            <person name="Nagy L.G."/>
            <person name="Martin F."/>
            <person name="Kauserud H."/>
        </authorList>
    </citation>
    <scope>NUCLEOTIDE SEQUENCE</scope>
    <source>
        <strain evidence="1">CBHHK188m</strain>
    </source>
</reference>
<gene>
    <name evidence="1" type="ORF">DFH07DRAFT_884988</name>
</gene>
<dbReference type="Proteomes" id="UP001215280">
    <property type="component" value="Unassembled WGS sequence"/>
</dbReference>
<keyword evidence="2" id="KW-1185">Reference proteome</keyword>